<feature type="signal peptide" evidence="1">
    <location>
        <begin position="1"/>
        <end position="24"/>
    </location>
</feature>
<protein>
    <submittedName>
        <fullName evidence="2">J-superfamily conotoxin Vt14.2</fullName>
    </submittedName>
</protein>
<evidence type="ECO:0000313" key="2">
    <source>
        <dbReference type="EMBL" id="ADZ74178.1"/>
    </source>
</evidence>
<keyword evidence="1" id="KW-0732">Signal</keyword>
<dbReference type="EMBL" id="GU989316">
    <property type="protein sequence ID" value="ADZ74178.1"/>
    <property type="molecule type" value="mRNA"/>
</dbReference>
<name>F2VR30_CONPO</name>
<dbReference type="AlphaFoldDB" id="F2VR30"/>
<feature type="chain" id="PRO_5003289183" evidence="1">
    <location>
        <begin position="25"/>
        <end position="76"/>
    </location>
</feature>
<organism evidence="2">
    <name type="scientific">Conus planorbis</name>
    <name type="common">Planorbis cone</name>
    <dbReference type="NCBI Taxonomy" id="97183"/>
    <lineage>
        <taxon>Eukaryota</taxon>
        <taxon>Metazoa</taxon>
        <taxon>Spiralia</taxon>
        <taxon>Lophotrochozoa</taxon>
        <taxon>Mollusca</taxon>
        <taxon>Gastropoda</taxon>
        <taxon>Caenogastropoda</taxon>
        <taxon>Neogastropoda</taxon>
        <taxon>Conoidea</taxon>
        <taxon>Conidae</taxon>
        <taxon>Conus</taxon>
        <taxon>Strategoconus</taxon>
    </lineage>
</organism>
<reference evidence="2" key="1">
    <citation type="submission" date="2010-03" db="EMBL/GenBank/DDBJ databases">
        <authorList>
            <person name="Sun T."/>
            <person name="Liu Z."/>
            <person name="Dai Q."/>
        </authorList>
    </citation>
    <scope>NUCLEOTIDE SEQUENCE</scope>
</reference>
<proteinExistence type="evidence at transcript level"/>
<accession>F2VR30</accession>
<evidence type="ECO:0000256" key="1">
    <source>
        <dbReference type="SAM" id="SignalP"/>
    </source>
</evidence>
<sequence>MPSVRSVTCCCLLWMMLSVQLVTPGSPGTAQLSGHRTARFPRPRICNLACRAGIGYKYPFCHCRGKRDAVSSSMAV</sequence>